<protein>
    <submittedName>
        <fullName evidence="4">PaaX family transcriptional regulator</fullName>
    </submittedName>
</protein>
<dbReference type="EMBL" id="VFRA01000001">
    <property type="protein sequence ID" value="TQO20199.1"/>
    <property type="molecule type" value="Genomic_DNA"/>
</dbReference>
<evidence type="ECO:0000259" key="3">
    <source>
        <dbReference type="Pfam" id="PF20803"/>
    </source>
</evidence>
<feature type="domain" description="Transcriptional repressor PaaX-like central Cas2-like" evidence="3">
    <location>
        <begin position="98"/>
        <end position="168"/>
    </location>
</feature>
<sequence>MILDDFDSRPGSATSLLRTFVGSQLRQLGGWISSADLVRIMEALGVPANGARSAIARVKLKGLLVPEVVNGRQGYRLNPEAVPMFQRGDRRIFSFRQQREDDNWCLISFSIPEPRRDARHQLRRRLGWIGCGTVATGLWICAASLKDEVLVILDDLHLRECATLFIAGRPDVGGSDVGGSDVGLSAAGRPDAGRSLADAAAQWWDLERLRTLHERFLAQHAAQVGPAASDAEVFARYIHALDQWRVIPYLDPGLPDSALPAGWPGHASLQLFGGISRSLAARAHAFARSSAS</sequence>
<evidence type="ECO:0000259" key="1">
    <source>
        <dbReference type="Pfam" id="PF07848"/>
    </source>
</evidence>
<dbReference type="Gene3D" id="1.10.10.10">
    <property type="entry name" value="Winged helix-like DNA-binding domain superfamily/Winged helix DNA-binding domain"/>
    <property type="match status" value="1"/>
</dbReference>
<dbReference type="Gene3D" id="3.30.70.2650">
    <property type="match status" value="1"/>
</dbReference>
<dbReference type="InterPro" id="IPR013225">
    <property type="entry name" value="PaaX_C"/>
</dbReference>
<dbReference type="InterPro" id="IPR036388">
    <property type="entry name" value="WH-like_DNA-bd_sf"/>
</dbReference>
<evidence type="ECO:0000313" key="5">
    <source>
        <dbReference type="Proteomes" id="UP000316560"/>
    </source>
</evidence>
<dbReference type="Proteomes" id="UP000316560">
    <property type="component" value="Unassembled WGS sequence"/>
</dbReference>
<dbReference type="InterPro" id="IPR012906">
    <property type="entry name" value="PaaX-like_N"/>
</dbReference>
<organism evidence="4 5">
    <name type="scientific">Rhodoglobus vestalii</name>
    <dbReference type="NCBI Taxonomy" id="193384"/>
    <lineage>
        <taxon>Bacteria</taxon>
        <taxon>Bacillati</taxon>
        <taxon>Actinomycetota</taxon>
        <taxon>Actinomycetes</taxon>
        <taxon>Micrococcales</taxon>
        <taxon>Microbacteriaceae</taxon>
        <taxon>Rhodoglobus</taxon>
    </lineage>
</organism>
<reference evidence="4 5" key="1">
    <citation type="submission" date="2019-06" db="EMBL/GenBank/DDBJ databases">
        <title>Sequencing the genomes of 1000 actinobacteria strains.</title>
        <authorList>
            <person name="Klenk H.-P."/>
        </authorList>
    </citation>
    <scope>NUCLEOTIDE SEQUENCE [LARGE SCALE GENOMIC DNA]</scope>
    <source>
        <strain evidence="4 5">DSM 21947</strain>
    </source>
</reference>
<gene>
    <name evidence="4" type="ORF">FB472_1817</name>
</gene>
<dbReference type="RefSeq" id="WP_141990582.1">
    <property type="nucleotide sequence ID" value="NZ_VFRA01000001.1"/>
</dbReference>
<name>A0A8H2PYB8_9MICO</name>
<dbReference type="AlphaFoldDB" id="A0A8H2PYB8"/>
<dbReference type="Gene3D" id="1.20.58.1460">
    <property type="match status" value="1"/>
</dbReference>
<accession>A0A8H2PYB8</accession>
<comment type="caution">
    <text evidence="4">The sequence shown here is derived from an EMBL/GenBank/DDBJ whole genome shotgun (WGS) entry which is preliminary data.</text>
</comment>
<dbReference type="Pfam" id="PF08223">
    <property type="entry name" value="PaaX_C"/>
    <property type="match status" value="1"/>
</dbReference>
<proteinExistence type="predicted"/>
<evidence type="ECO:0000259" key="2">
    <source>
        <dbReference type="Pfam" id="PF08223"/>
    </source>
</evidence>
<dbReference type="GO" id="GO:0006351">
    <property type="term" value="P:DNA-templated transcription"/>
    <property type="evidence" value="ECO:0007669"/>
    <property type="project" value="InterPro"/>
</dbReference>
<evidence type="ECO:0000313" key="4">
    <source>
        <dbReference type="EMBL" id="TQO20199.1"/>
    </source>
</evidence>
<dbReference type="PIRSF" id="PIRSF020623">
    <property type="entry name" value="PaaX"/>
    <property type="match status" value="1"/>
</dbReference>
<dbReference type="PANTHER" id="PTHR30319:SF1">
    <property type="entry name" value="TRANSCRIPTIONAL REPRESSOR PAAX"/>
    <property type="match status" value="1"/>
</dbReference>
<feature type="domain" description="Transcriptional repressor PaaX-like N-terminal" evidence="1">
    <location>
        <begin position="13"/>
        <end position="78"/>
    </location>
</feature>
<dbReference type="Pfam" id="PF20803">
    <property type="entry name" value="PaaX_M"/>
    <property type="match status" value="1"/>
</dbReference>
<dbReference type="PANTHER" id="PTHR30319">
    <property type="entry name" value="PHENYLACETIC ACID REGULATOR-RELATED TRANSCRIPTIONAL REPRESSOR"/>
    <property type="match status" value="1"/>
</dbReference>
<dbReference type="Pfam" id="PF07848">
    <property type="entry name" value="PaaX"/>
    <property type="match status" value="1"/>
</dbReference>
<dbReference type="InterPro" id="IPR048846">
    <property type="entry name" value="PaaX-like_central"/>
</dbReference>
<dbReference type="InterPro" id="IPR011965">
    <property type="entry name" value="PaaX_trns_reg"/>
</dbReference>
<keyword evidence="5" id="KW-1185">Reference proteome</keyword>
<feature type="domain" description="Transcriptional repressor PaaX-like C-terminal" evidence="2">
    <location>
        <begin position="204"/>
        <end position="288"/>
    </location>
</feature>
<dbReference type="OrthoDB" id="2270427at2"/>